<keyword evidence="6" id="KW-0175">Coiled coil</keyword>
<evidence type="ECO:0000256" key="4">
    <source>
        <dbReference type="ARBA" id="ARBA00022679"/>
    </source>
</evidence>
<evidence type="ECO:0000313" key="10">
    <source>
        <dbReference type="EMBL" id="RXE55632.1"/>
    </source>
</evidence>
<feature type="domain" description="HAMP" evidence="9">
    <location>
        <begin position="332"/>
        <end position="384"/>
    </location>
</feature>
<evidence type="ECO:0000256" key="6">
    <source>
        <dbReference type="SAM" id="Coils"/>
    </source>
</evidence>
<dbReference type="EMBL" id="LHQS01000002">
    <property type="protein sequence ID" value="RXE55632.1"/>
    <property type="molecule type" value="Genomic_DNA"/>
</dbReference>
<dbReference type="SUPFAM" id="SSF55874">
    <property type="entry name" value="ATPase domain of HSP90 chaperone/DNA topoisomerase II/histidine kinase"/>
    <property type="match status" value="1"/>
</dbReference>
<evidence type="ECO:0000256" key="2">
    <source>
        <dbReference type="ARBA" id="ARBA00012438"/>
    </source>
</evidence>
<dbReference type="SMART" id="SM00387">
    <property type="entry name" value="HATPase_c"/>
    <property type="match status" value="1"/>
</dbReference>
<accession>A0A498GYJ3</accession>
<dbReference type="Pfam" id="PF00672">
    <property type="entry name" value="HAMP"/>
    <property type="match status" value="1"/>
</dbReference>
<dbReference type="Pfam" id="PF02518">
    <property type="entry name" value="HATPase_c"/>
    <property type="match status" value="1"/>
</dbReference>
<evidence type="ECO:0000256" key="3">
    <source>
        <dbReference type="ARBA" id="ARBA00022553"/>
    </source>
</evidence>
<dbReference type="RefSeq" id="WP_241648023.1">
    <property type="nucleotide sequence ID" value="NZ_LHQS01000002.1"/>
</dbReference>
<dbReference type="PANTHER" id="PTHR42878:SF15">
    <property type="entry name" value="BACTERIOPHYTOCHROME"/>
    <property type="match status" value="1"/>
</dbReference>
<dbReference type="InterPro" id="IPR004358">
    <property type="entry name" value="Sig_transdc_His_kin-like_C"/>
</dbReference>
<dbReference type="GO" id="GO:0030295">
    <property type="term" value="F:protein kinase activator activity"/>
    <property type="evidence" value="ECO:0007669"/>
    <property type="project" value="TreeGrafter"/>
</dbReference>
<keyword evidence="3" id="KW-0597">Phosphoprotein</keyword>
<dbReference type="Proteomes" id="UP000290932">
    <property type="component" value="Unassembled WGS sequence"/>
</dbReference>
<gene>
    <name evidence="10" type="ORF">ABH15_05100</name>
</gene>
<dbReference type="PANTHER" id="PTHR42878">
    <property type="entry name" value="TWO-COMPONENT HISTIDINE KINASE"/>
    <property type="match status" value="1"/>
</dbReference>
<dbReference type="EC" id="2.7.13.3" evidence="2"/>
<keyword evidence="7" id="KW-0812">Transmembrane</keyword>
<evidence type="ECO:0000259" key="8">
    <source>
        <dbReference type="PROSITE" id="PS50109"/>
    </source>
</evidence>
<feature type="transmembrane region" description="Helical" evidence="7">
    <location>
        <begin position="14"/>
        <end position="35"/>
    </location>
</feature>
<dbReference type="InterPro" id="IPR036890">
    <property type="entry name" value="HATPase_C_sf"/>
</dbReference>
<organism evidence="10 11">
    <name type="scientific">Methanoculleus taiwanensis</name>
    <dbReference type="NCBI Taxonomy" id="1550565"/>
    <lineage>
        <taxon>Archaea</taxon>
        <taxon>Methanobacteriati</taxon>
        <taxon>Methanobacteriota</taxon>
        <taxon>Stenosarchaea group</taxon>
        <taxon>Methanomicrobia</taxon>
        <taxon>Methanomicrobiales</taxon>
        <taxon>Methanomicrobiaceae</taxon>
        <taxon>Methanoculleus</taxon>
    </lineage>
</organism>
<evidence type="ECO:0000313" key="11">
    <source>
        <dbReference type="Proteomes" id="UP000290932"/>
    </source>
</evidence>
<evidence type="ECO:0000256" key="7">
    <source>
        <dbReference type="SAM" id="Phobius"/>
    </source>
</evidence>
<evidence type="ECO:0000256" key="1">
    <source>
        <dbReference type="ARBA" id="ARBA00000085"/>
    </source>
</evidence>
<reference evidence="10 11" key="1">
    <citation type="journal article" date="2015" name="Int. J. Syst. Evol. Microbiol.">
        <title>Methanoculleus taiwanensis sp. nov., a methanogen isolated from deep marine sediment at the deformation front area near Taiwan.</title>
        <authorList>
            <person name="Weng C.Y."/>
            <person name="Chen S.C."/>
            <person name="Lai M.C."/>
            <person name="Wu S.Y."/>
            <person name="Lin S."/>
            <person name="Yang T.F."/>
            <person name="Chen P.C."/>
        </authorList>
    </citation>
    <scope>NUCLEOTIDE SEQUENCE [LARGE SCALE GENOMIC DNA]</scope>
    <source>
        <strain evidence="10 11">CYW4</strain>
    </source>
</reference>
<dbReference type="CDD" id="cd06225">
    <property type="entry name" value="HAMP"/>
    <property type="match status" value="1"/>
</dbReference>
<dbReference type="InterPro" id="IPR050351">
    <property type="entry name" value="BphY/WalK/GraS-like"/>
</dbReference>
<name>A0A498GYJ3_9EURY</name>
<keyword evidence="5" id="KW-0418">Kinase</keyword>
<dbReference type="GO" id="GO:0004673">
    <property type="term" value="F:protein histidine kinase activity"/>
    <property type="evidence" value="ECO:0007669"/>
    <property type="project" value="UniProtKB-EC"/>
</dbReference>
<feature type="domain" description="Histidine kinase" evidence="8">
    <location>
        <begin position="521"/>
        <end position="628"/>
    </location>
</feature>
<dbReference type="InterPro" id="IPR003660">
    <property type="entry name" value="HAMP_dom"/>
</dbReference>
<dbReference type="InterPro" id="IPR005467">
    <property type="entry name" value="His_kinase_dom"/>
</dbReference>
<dbReference type="AlphaFoldDB" id="A0A498GYJ3"/>
<dbReference type="InterPro" id="IPR003594">
    <property type="entry name" value="HATPase_dom"/>
</dbReference>
<dbReference type="SMART" id="SM00304">
    <property type="entry name" value="HAMP"/>
    <property type="match status" value="1"/>
</dbReference>
<keyword evidence="4" id="KW-0808">Transferase</keyword>
<dbReference type="SUPFAM" id="SSF158472">
    <property type="entry name" value="HAMP domain-like"/>
    <property type="match status" value="1"/>
</dbReference>
<protein>
    <recommendedName>
        <fullName evidence="2">histidine kinase</fullName>
        <ecNumber evidence="2">2.7.13.3</ecNumber>
    </recommendedName>
</protein>
<dbReference type="Gene3D" id="3.30.565.10">
    <property type="entry name" value="Histidine kinase-like ATPase, C-terminal domain"/>
    <property type="match status" value="1"/>
</dbReference>
<sequence>MTKKSMESREPPSFSWYLLCAIILITLPIVGFISVMDDREVENELVANYLLLQEQTEKSIGQSIHLIDTGRKLYDTSLDRRVEQGFSPFLEEYERSGRNPAAMNLAAVRAELGGDMDLYIINESGVIEYTTYEPDLLLDFRDYPEYYASITALRLGETFSAERTVRESDTGRVWKYAYMPTPDHRYLLELSTTLPENSPYFNELRYTSIVDETLALNPNLLGIRIFNEFGLQATVEREGVSTDHFGALPIVATVLRDKNTVEMIDPENGTLTRFIYIDRSDQEYALAMNGVVEMTYTTAPLADALFQTRMHHLLLALVAIMLTAGVAFPVAKRITRPIRDIADDVDAIAHGDLDHPIRASGGAEFVRLERSITTMVAALKAHIERLRASEQRIHKHSEHLEEQVRERKAELERSNQEANLYLDILIHDVNNANAVTLGYAALLTEMLQGERHAHAEKLLQRLQVSSDIIDRVSTIRKAQEEGVPLKAVDLDRIVRMEITSYPAAAIRYEPRPITVYADELLAEVFANLIGNAVKFGGDAVTVTIRIEEMEETVLISIEDTGPGIADDLKEVLFNRFRKGAEAGSRKGLGLYISRMLVERYGGRIWAEDRVPGRQECGAAVRFTLKKPTGD</sequence>
<comment type="catalytic activity">
    <reaction evidence="1">
        <text>ATP + protein L-histidine = ADP + protein N-phospho-L-histidine.</text>
        <dbReference type="EC" id="2.7.13.3"/>
    </reaction>
</comment>
<keyword evidence="7" id="KW-0472">Membrane</keyword>
<keyword evidence="7" id="KW-1133">Transmembrane helix</keyword>
<evidence type="ECO:0000259" key="9">
    <source>
        <dbReference type="PROSITE" id="PS50885"/>
    </source>
</evidence>
<keyword evidence="11" id="KW-1185">Reference proteome</keyword>
<dbReference type="CDD" id="cd00075">
    <property type="entry name" value="HATPase"/>
    <property type="match status" value="1"/>
</dbReference>
<dbReference type="PROSITE" id="PS50885">
    <property type="entry name" value="HAMP"/>
    <property type="match status" value="1"/>
</dbReference>
<dbReference type="Gene3D" id="6.10.340.10">
    <property type="match status" value="1"/>
</dbReference>
<dbReference type="PROSITE" id="PS50109">
    <property type="entry name" value="HIS_KIN"/>
    <property type="match status" value="1"/>
</dbReference>
<dbReference type="PRINTS" id="PR00344">
    <property type="entry name" value="BCTRLSENSOR"/>
</dbReference>
<evidence type="ECO:0000256" key="5">
    <source>
        <dbReference type="ARBA" id="ARBA00022777"/>
    </source>
</evidence>
<proteinExistence type="predicted"/>
<feature type="coiled-coil region" evidence="6">
    <location>
        <begin position="386"/>
        <end position="417"/>
    </location>
</feature>
<comment type="caution">
    <text evidence="10">The sequence shown here is derived from an EMBL/GenBank/DDBJ whole genome shotgun (WGS) entry which is preliminary data.</text>
</comment>
<dbReference type="GO" id="GO:0016020">
    <property type="term" value="C:membrane"/>
    <property type="evidence" value="ECO:0007669"/>
    <property type="project" value="InterPro"/>
</dbReference>
<dbReference type="GO" id="GO:0007234">
    <property type="term" value="P:osmosensory signaling via phosphorelay pathway"/>
    <property type="evidence" value="ECO:0007669"/>
    <property type="project" value="TreeGrafter"/>
</dbReference>
<dbReference type="GO" id="GO:0000156">
    <property type="term" value="F:phosphorelay response regulator activity"/>
    <property type="evidence" value="ECO:0007669"/>
    <property type="project" value="TreeGrafter"/>
</dbReference>